<organism evidence="7 8">
    <name type="scientific">candidate division WWE3 bacterium GW2011_GWA1_46_21</name>
    <dbReference type="NCBI Taxonomy" id="1619107"/>
    <lineage>
        <taxon>Bacteria</taxon>
        <taxon>Katanobacteria</taxon>
    </lineage>
</organism>
<dbReference type="GO" id="GO:1990904">
    <property type="term" value="C:ribonucleoprotein complex"/>
    <property type="evidence" value="ECO:0007669"/>
    <property type="project" value="UniProtKB-KW"/>
</dbReference>
<evidence type="ECO:0000256" key="2">
    <source>
        <dbReference type="ARBA" id="ARBA00022980"/>
    </source>
</evidence>
<protein>
    <recommendedName>
        <fullName evidence="4 5">Large ribosomal subunit protein uL4</fullName>
    </recommendedName>
</protein>
<dbReference type="PANTHER" id="PTHR10746:SF6">
    <property type="entry name" value="LARGE RIBOSOMAL SUBUNIT PROTEIN UL4M"/>
    <property type="match status" value="1"/>
</dbReference>
<dbReference type="HAMAP" id="MF_01328_B">
    <property type="entry name" value="Ribosomal_uL4_B"/>
    <property type="match status" value="1"/>
</dbReference>
<dbReference type="Proteomes" id="UP000034732">
    <property type="component" value="Unassembled WGS sequence"/>
</dbReference>
<keyword evidence="5" id="KW-0694">RNA-binding</keyword>
<dbReference type="GO" id="GO:0005840">
    <property type="term" value="C:ribosome"/>
    <property type="evidence" value="ECO:0007669"/>
    <property type="project" value="UniProtKB-KW"/>
</dbReference>
<feature type="compositionally biased region" description="Basic residues" evidence="6">
    <location>
        <begin position="62"/>
        <end position="73"/>
    </location>
</feature>
<evidence type="ECO:0000256" key="5">
    <source>
        <dbReference type="HAMAP-Rule" id="MF_01328"/>
    </source>
</evidence>
<feature type="region of interest" description="Disordered" evidence="6">
    <location>
        <begin position="46"/>
        <end position="93"/>
    </location>
</feature>
<dbReference type="GO" id="GO:0003735">
    <property type="term" value="F:structural constituent of ribosome"/>
    <property type="evidence" value="ECO:0007669"/>
    <property type="project" value="InterPro"/>
</dbReference>
<gene>
    <name evidence="5" type="primary">rplD</name>
    <name evidence="7" type="ORF">UX44_C0001G0011</name>
</gene>
<evidence type="ECO:0000256" key="4">
    <source>
        <dbReference type="ARBA" id="ARBA00035244"/>
    </source>
</evidence>
<evidence type="ECO:0000313" key="7">
    <source>
        <dbReference type="EMBL" id="KKU32166.1"/>
    </source>
</evidence>
<dbReference type="Gene3D" id="3.40.1370.10">
    <property type="match status" value="1"/>
</dbReference>
<keyword evidence="3 5" id="KW-0687">Ribonucleoprotein</keyword>
<comment type="subunit">
    <text evidence="5">Part of the 50S ribosomal subunit.</text>
</comment>
<proteinExistence type="inferred from homology"/>
<dbReference type="Pfam" id="PF00573">
    <property type="entry name" value="Ribosomal_L4"/>
    <property type="match status" value="1"/>
</dbReference>
<dbReference type="SUPFAM" id="SSF52166">
    <property type="entry name" value="Ribosomal protein L4"/>
    <property type="match status" value="1"/>
</dbReference>
<accession>A0A0G1PHC4</accession>
<dbReference type="EMBL" id="LCMF01000001">
    <property type="protein sequence ID" value="KKU32166.1"/>
    <property type="molecule type" value="Genomic_DNA"/>
</dbReference>
<dbReference type="PATRIC" id="fig|1619107.3.peg.12"/>
<dbReference type="AlphaFoldDB" id="A0A0G1PHC4"/>
<name>A0A0G1PHC4_UNCKA</name>
<comment type="similarity">
    <text evidence="1 5">Belongs to the universal ribosomal protein uL4 family.</text>
</comment>
<comment type="function">
    <text evidence="5">One of the primary rRNA binding proteins, this protein initially binds near the 5'-end of the 23S rRNA. It is important during the early stages of 50S assembly. It makes multiple contacts with different domains of the 23S rRNA in the assembled 50S subunit and ribosome.</text>
</comment>
<evidence type="ECO:0000256" key="3">
    <source>
        <dbReference type="ARBA" id="ARBA00023274"/>
    </source>
</evidence>
<keyword evidence="2 5" id="KW-0689">Ribosomal protein</keyword>
<evidence type="ECO:0000313" key="8">
    <source>
        <dbReference type="Proteomes" id="UP000034732"/>
    </source>
</evidence>
<dbReference type="InterPro" id="IPR002136">
    <property type="entry name" value="Ribosomal_uL4"/>
</dbReference>
<sequence>MKNIKLDIFNTSGKVVGSLNADTGIFGVRPNFEALKHYVRTFMANQRQGTSSTKTRGDVRGGGKKPWKQKGTGRARVGSRTNPIWRGGGVAHGPKPKDWRIHLSKKLKTLALVSSLSLKNSRNQLLILDTIPATQPRTKFVLEVFKNLGLTGSALFVLDEKNESFLKSTQNLKDIRVTQCSNLNVFDVMKYKNTIFVKEAVVKLQEKYATE</sequence>
<reference evidence="7 8" key="1">
    <citation type="journal article" date="2015" name="Nature">
        <title>rRNA introns, odd ribosomes, and small enigmatic genomes across a large radiation of phyla.</title>
        <authorList>
            <person name="Brown C.T."/>
            <person name="Hug L.A."/>
            <person name="Thomas B.C."/>
            <person name="Sharon I."/>
            <person name="Castelle C.J."/>
            <person name="Singh A."/>
            <person name="Wilkins M.J."/>
            <person name="Williams K.H."/>
            <person name="Banfield J.F."/>
        </authorList>
    </citation>
    <scope>NUCLEOTIDE SEQUENCE [LARGE SCALE GENOMIC DNA]</scope>
</reference>
<keyword evidence="5" id="KW-0699">rRNA-binding</keyword>
<dbReference type="InterPro" id="IPR023574">
    <property type="entry name" value="Ribosomal_uL4_dom_sf"/>
</dbReference>
<comment type="function">
    <text evidence="5">Forms part of the polypeptide exit tunnel.</text>
</comment>
<dbReference type="NCBIfam" id="TIGR03953">
    <property type="entry name" value="rplD_bact"/>
    <property type="match status" value="1"/>
</dbReference>
<dbReference type="GO" id="GO:0006412">
    <property type="term" value="P:translation"/>
    <property type="evidence" value="ECO:0007669"/>
    <property type="project" value="UniProtKB-UniRule"/>
</dbReference>
<evidence type="ECO:0000256" key="6">
    <source>
        <dbReference type="SAM" id="MobiDB-lite"/>
    </source>
</evidence>
<dbReference type="GO" id="GO:0019843">
    <property type="term" value="F:rRNA binding"/>
    <property type="evidence" value="ECO:0007669"/>
    <property type="project" value="UniProtKB-UniRule"/>
</dbReference>
<dbReference type="PANTHER" id="PTHR10746">
    <property type="entry name" value="50S RIBOSOMAL PROTEIN L4"/>
    <property type="match status" value="1"/>
</dbReference>
<evidence type="ECO:0000256" key="1">
    <source>
        <dbReference type="ARBA" id="ARBA00010528"/>
    </source>
</evidence>
<comment type="caution">
    <text evidence="7">The sequence shown here is derived from an EMBL/GenBank/DDBJ whole genome shotgun (WGS) entry which is preliminary data.</text>
</comment>
<dbReference type="InterPro" id="IPR013005">
    <property type="entry name" value="Ribosomal_uL4-like"/>
</dbReference>